<dbReference type="EMBL" id="ASHM01011792">
    <property type="protein sequence ID" value="PNX93744.1"/>
    <property type="molecule type" value="Genomic_DNA"/>
</dbReference>
<evidence type="ECO:0000313" key="2">
    <source>
        <dbReference type="EMBL" id="PNX93744.1"/>
    </source>
</evidence>
<feature type="chain" id="PRO_5014325435" description="Secreted protein" evidence="1">
    <location>
        <begin position="22"/>
        <end position="127"/>
    </location>
</feature>
<organism evidence="2 3">
    <name type="scientific">Trifolium pratense</name>
    <name type="common">Red clover</name>
    <dbReference type="NCBI Taxonomy" id="57577"/>
    <lineage>
        <taxon>Eukaryota</taxon>
        <taxon>Viridiplantae</taxon>
        <taxon>Streptophyta</taxon>
        <taxon>Embryophyta</taxon>
        <taxon>Tracheophyta</taxon>
        <taxon>Spermatophyta</taxon>
        <taxon>Magnoliopsida</taxon>
        <taxon>eudicotyledons</taxon>
        <taxon>Gunneridae</taxon>
        <taxon>Pentapetalae</taxon>
        <taxon>rosids</taxon>
        <taxon>fabids</taxon>
        <taxon>Fabales</taxon>
        <taxon>Fabaceae</taxon>
        <taxon>Papilionoideae</taxon>
        <taxon>50 kb inversion clade</taxon>
        <taxon>NPAAA clade</taxon>
        <taxon>Hologalegina</taxon>
        <taxon>IRL clade</taxon>
        <taxon>Trifolieae</taxon>
        <taxon>Trifolium</taxon>
    </lineage>
</organism>
<comment type="caution">
    <text evidence="2">The sequence shown here is derived from an EMBL/GenBank/DDBJ whole genome shotgun (WGS) entry which is preliminary data.</text>
</comment>
<evidence type="ECO:0000256" key="1">
    <source>
        <dbReference type="SAM" id="SignalP"/>
    </source>
</evidence>
<keyword evidence="1" id="KW-0732">Signal</keyword>
<proteinExistence type="predicted"/>
<reference evidence="2 3" key="2">
    <citation type="journal article" date="2017" name="Front. Plant Sci.">
        <title>Gene Classification and Mining of Molecular Markers Useful in Red Clover (Trifolium pratense) Breeding.</title>
        <authorList>
            <person name="Istvanek J."/>
            <person name="Dluhosova J."/>
            <person name="Dluhos P."/>
            <person name="Patkova L."/>
            <person name="Nedelnik J."/>
            <person name="Repkova J."/>
        </authorList>
    </citation>
    <scope>NUCLEOTIDE SEQUENCE [LARGE SCALE GENOMIC DNA]</scope>
    <source>
        <strain evidence="3">cv. Tatra</strain>
        <tissue evidence="2">Young leaves</tissue>
    </source>
</reference>
<evidence type="ECO:0008006" key="4">
    <source>
        <dbReference type="Google" id="ProtNLM"/>
    </source>
</evidence>
<dbReference type="AlphaFoldDB" id="A0A2K3MSP3"/>
<protein>
    <recommendedName>
        <fullName evidence="4">Secreted protein</fullName>
    </recommendedName>
</protein>
<gene>
    <name evidence="2" type="ORF">L195_g016902</name>
</gene>
<sequence>MSFQLMPALAIKLCFWLCCESRSRVATQILMESRPRELEENMNRKGNTWRNFLRRTTSSSACVCQEVEMSETLTCLRRAANPENHQNQILLRCWSFNDGEGIGGEARFREVFFSLSASAFVGRCVCE</sequence>
<accession>A0A2K3MSP3</accession>
<name>A0A2K3MSP3_TRIPR</name>
<reference evidence="2 3" key="1">
    <citation type="journal article" date="2014" name="Am. J. Bot.">
        <title>Genome assembly and annotation for red clover (Trifolium pratense; Fabaceae).</title>
        <authorList>
            <person name="Istvanek J."/>
            <person name="Jaros M."/>
            <person name="Krenek A."/>
            <person name="Repkova J."/>
        </authorList>
    </citation>
    <scope>NUCLEOTIDE SEQUENCE [LARGE SCALE GENOMIC DNA]</scope>
    <source>
        <strain evidence="3">cv. Tatra</strain>
        <tissue evidence="2">Young leaves</tissue>
    </source>
</reference>
<evidence type="ECO:0000313" key="3">
    <source>
        <dbReference type="Proteomes" id="UP000236291"/>
    </source>
</evidence>
<dbReference type="Proteomes" id="UP000236291">
    <property type="component" value="Unassembled WGS sequence"/>
</dbReference>
<feature type="signal peptide" evidence="1">
    <location>
        <begin position="1"/>
        <end position="21"/>
    </location>
</feature>